<dbReference type="PANTHER" id="PTHR31394">
    <property type="entry name" value="TRANSMEMBRANE PROTEIN 199"/>
    <property type="match status" value="1"/>
</dbReference>
<accession>A0ABQ9F4J1</accession>
<evidence type="ECO:0000256" key="5">
    <source>
        <dbReference type="ARBA" id="ARBA00023136"/>
    </source>
</evidence>
<keyword evidence="4" id="KW-1133">Transmembrane helix</keyword>
<organism evidence="6 7">
    <name type="scientific">Tegillarca granosa</name>
    <name type="common">Malaysian cockle</name>
    <name type="synonym">Anadara granosa</name>
    <dbReference type="NCBI Taxonomy" id="220873"/>
    <lineage>
        <taxon>Eukaryota</taxon>
        <taxon>Metazoa</taxon>
        <taxon>Spiralia</taxon>
        <taxon>Lophotrochozoa</taxon>
        <taxon>Mollusca</taxon>
        <taxon>Bivalvia</taxon>
        <taxon>Autobranchia</taxon>
        <taxon>Pteriomorphia</taxon>
        <taxon>Arcoida</taxon>
        <taxon>Arcoidea</taxon>
        <taxon>Arcidae</taxon>
        <taxon>Tegillarca</taxon>
    </lineage>
</organism>
<dbReference type="Pfam" id="PF11712">
    <property type="entry name" value="Vma12"/>
    <property type="match status" value="1"/>
</dbReference>
<name>A0ABQ9F4J1_TEGGR</name>
<proteinExistence type="predicted"/>
<keyword evidence="2" id="KW-0812">Transmembrane</keyword>
<reference evidence="6 7" key="1">
    <citation type="submission" date="2022-12" db="EMBL/GenBank/DDBJ databases">
        <title>Chromosome-level genome of Tegillarca granosa.</title>
        <authorList>
            <person name="Kim J."/>
        </authorList>
    </citation>
    <scope>NUCLEOTIDE SEQUENCE [LARGE SCALE GENOMIC DNA]</scope>
    <source>
        <strain evidence="6">Teg-2019</strain>
        <tissue evidence="6">Adductor muscle</tissue>
    </source>
</reference>
<evidence type="ECO:0000256" key="3">
    <source>
        <dbReference type="ARBA" id="ARBA00022824"/>
    </source>
</evidence>
<dbReference type="InterPro" id="IPR021013">
    <property type="entry name" value="ATPase_Vma12"/>
</dbReference>
<dbReference type="Proteomes" id="UP001217089">
    <property type="component" value="Unassembled WGS sequence"/>
</dbReference>
<evidence type="ECO:0000313" key="6">
    <source>
        <dbReference type="EMBL" id="KAJ8312288.1"/>
    </source>
</evidence>
<sequence>MEPEVKLTEKIYSFLKEQCHQMPQNSKETKEIHKFIEKEPQPSSIPFRIVRYAFTEHKNTGKKKVYLNELLEGSDLHLPEIIPPPRNLELEARIQKLKLEQQNKIYKDITRNVSIEQDKPDESIQHDSNDDGFDSWNNSVFCRLIFLGEIFKLMNVFVNSN</sequence>
<keyword evidence="7" id="KW-1185">Reference proteome</keyword>
<evidence type="ECO:0000256" key="2">
    <source>
        <dbReference type="ARBA" id="ARBA00022692"/>
    </source>
</evidence>
<dbReference type="PANTHER" id="PTHR31394:SF1">
    <property type="entry name" value="TRANSMEMBRANE PROTEIN 199"/>
    <property type="match status" value="1"/>
</dbReference>
<dbReference type="EMBL" id="JARBDR010000440">
    <property type="protein sequence ID" value="KAJ8312288.1"/>
    <property type="molecule type" value="Genomic_DNA"/>
</dbReference>
<evidence type="ECO:0000256" key="4">
    <source>
        <dbReference type="ARBA" id="ARBA00022989"/>
    </source>
</evidence>
<gene>
    <name evidence="6" type="ORF">KUTeg_009661</name>
</gene>
<evidence type="ECO:0000256" key="1">
    <source>
        <dbReference type="ARBA" id="ARBA00004477"/>
    </source>
</evidence>
<comment type="subcellular location">
    <subcellularLocation>
        <location evidence="1">Endoplasmic reticulum membrane</location>
        <topology evidence="1">Multi-pass membrane protein</topology>
    </subcellularLocation>
</comment>
<keyword evidence="3" id="KW-0256">Endoplasmic reticulum</keyword>
<keyword evidence="5" id="KW-0472">Membrane</keyword>
<protein>
    <submittedName>
        <fullName evidence="6">Uncharacterized protein</fullName>
    </submittedName>
</protein>
<comment type="caution">
    <text evidence="6">The sequence shown here is derived from an EMBL/GenBank/DDBJ whole genome shotgun (WGS) entry which is preliminary data.</text>
</comment>
<evidence type="ECO:0000313" key="7">
    <source>
        <dbReference type="Proteomes" id="UP001217089"/>
    </source>
</evidence>